<dbReference type="PROSITE" id="PS51375">
    <property type="entry name" value="PPR"/>
    <property type="match status" value="2"/>
</dbReference>
<dbReference type="FunFam" id="1.25.40.10:FF:000184">
    <property type="entry name" value="Pentatricopeptide repeat-containing protein, chloroplastic"/>
    <property type="match status" value="1"/>
</dbReference>
<reference evidence="3" key="1">
    <citation type="submission" date="2023-05" db="EMBL/GenBank/DDBJ databases">
        <title>Nepenthes gracilis genome sequencing.</title>
        <authorList>
            <person name="Fukushima K."/>
        </authorList>
    </citation>
    <scope>NUCLEOTIDE SEQUENCE</scope>
    <source>
        <strain evidence="3">SING2019-196</strain>
    </source>
</reference>
<gene>
    <name evidence="3" type="ORF">Nepgr_001165</name>
</gene>
<name>A0AAD3P4C9_NEPGR</name>
<dbReference type="Pfam" id="PF12854">
    <property type="entry name" value="PPR_1"/>
    <property type="match status" value="1"/>
</dbReference>
<keyword evidence="4" id="KW-1185">Reference proteome</keyword>
<dbReference type="InterPro" id="IPR046960">
    <property type="entry name" value="PPR_At4g14850-like_plant"/>
</dbReference>
<evidence type="ECO:0000313" key="3">
    <source>
        <dbReference type="EMBL" id="GMG99325.1"/>
    </source>
</evidence>
<keyword evidence="1" id="KW-0677">Repeat</keyword>
<protein>
    <recommendedName>
        <fullName evidence="5">Pentatricopeptide repeat-containing protein</fullName>
    </recommendedName>
</protein>
<dbReference type="PANTHER" id="PTHR47926">
    <property type="entry name" value="PENTATRICOPEPTIDE REPEAT-CONTAINING PROTEIN"/>
    <property type="match status" value="1"/>
</dbReference>
<dbReference type="AlphaFoldDB" id="A0AAD3P4C9"/>
<evidence type="ECO:0000256" key="1">
    <source>
        <dbReference type="ARBA" id="ARBA00022737"/>
    </source>
</evidence>
<dbReference type="Proteomes" id="UP001279734">
    <property type="component" value="Unassembled WGS sequence"/>
</dbReference>
<sequence>MEQLMLDVLRKCKTIRQLHQVHGHAITSGAFSLRGSLLLPNILYTITLLASAAAASASTSSSSLMVGYALSVFNHIRNPTTFCYNSMMRAHTLLSSPLSALMLFLHMRRLSVIPDFHTYPFALKAAGRLRAISFASAIHSQVFKFGFISDLFVLNSIVHVYSLCGYLVDACRLFEGSAHKDVVSYNTLIDGFVKAGDTCRARELFDKMPMRDVVSWGTLVAGYAHMSKCKEAVELFNSMLLCPSGGSPDNIALVSALSACGQLGDLEQGKAIHDYIIKNSIKVDAFLSTSLVDFYAKCGCIQTAVDVFESSSDKNLFTWNAMMVGLAMHGHGRMCLDYFCRMIGNGFQPDGVSFLGILVGCSHAGLISEAQALFENMEVVFGVSRELKHYGCMADLLGRAGLIPKALEMLEGMPIRGDIYTWGSLLAGCRVHGLVDIAETAAKHVQDLNPEDGGAYSIMANVYANAELWDNVVNTRLMMKSKKVKKNAGCSLIKFNGVTHEFLAGDDLHPQTDEIYMILNGIGNHLTEVL</sequence>
<dbReference type="Pfam" id="PF20431">
    <property type="entry name" value="E_motif"/>
    <property type="match status" value="1"/>
</dbReference>
<dbReference type="Pfam" id="PF01535">
    <property type="entry name" value="PPR"/>
    <property type="match status" value="6"/>
</dbReference>
<evidence type="ECO:0008006" key="5">
    <source>
        <dbReference type="Google" id="ProtNLM"/>
    </source>
</evidence>
<dbReference type="InterPro" id="IPR011990">
    <property type="entry name" value="TPR-like_helical_dom_sf"/>
</dbReference>
<dbReference type="FunFam" id="1.25.40.10:FF:000348">
    <property type="entry name" value="Pentatricopeptide repeat-containing protein chloroplastic"/>
    <property type="match status" value="1"/>
</dbReference>
<feature type="repeat" description="PPR" evidence="2">
    <location>
        <begin position="315"/>
        <end position="349"/>
    </location>
</feature>
<dbReference type="GO" id="GO:0009451">
    <property type="term" value="P:RNA modification"/>
    <property type="evidence" value="ECO:0007669"/>
    <property type="project" value="InterPro"/>
</dbReference>
<dbReference type="GO" id="GO:0003723">
    <property type="term" value="F:RNA binding"/>
    <property type="evidence" value="ECO:0007669"/>
    <property type="project" value="InterPro"/>
</dbReference>
<dbReference type="InterPro" id="IPR002885">
    <property type="entry name" value="PPR_rpt"/>
</dbReference>
<dbReference type="PANTHER" id="PTHR47926:SF436">
    <property type="entry name" value="PENTATRICOPEPTIDE REPEAT-CONTAINING PROTEIN ELI1, CHLOROPLASTIC-LIKE ISOFORM X2"/>
    <property type="match status" value="1"/>
</dbReference>
<dbReference type="NCBIfam" id="TIGR00756">
    <property type="entry name" value="PPR"/>
    <property type="match status" value="2"/>
</dbReference>
<evidence type="ECO:0000256" key="2">
    <source>
        <dbReference type="PROSITE-ProRule" id="PRU00708"/>
    </source>
</evidence>
<comment type="caution">
    <text evidence="3">The sequence shown here is derived from an EMBL/GenBank/DDBJ whole genome shotgun (WGS) entry which is preliminary data.</text>
</comment>
<dbReference type="EMBL" id="BSYO01000001">
    <property type="protein sequence ID" value="GMG99325.1"/>
    <property type="molecule type" value="Genomic_DNA"/>
</dbReference>
<accession>A0AAD3P4C9</accession>
<dbReference type="InterPro" id="IPR046848">
    <property type="entry name" value="E_motif"/>
</dbReference>
<organism evidence="3 4">
    <name type="scientific">Nepenthes gracilis</name>
    <name type="common">Slender pitcher plant</name>
    <dbReference type="NCBI Taxonomy" id="150966"/>
    <lineage>
        <taxon>Eukaryota</taxon>
        <taxon>Viridiplantae</taxon>
        <taxon>Streptophyta</taxon>
        <taxon>Embryophyta</taxon>
        <taxon>Tracheophyta</taxon>
        <taxon>Spermatophyta</taxon>
        <taxon>Magnoliopsida</taxon>
        <taxon>eudicotyledons</taxon>
        <taxon>Gunneridae</taxon>
        <taxon>Pentapetalae</taxon>
        <taxon>Caryophyllales</taxon>
        <taxon>Nepenthaceae</taxon>
        <taxon>Nepenthes</taxon>
    </lineage>
</organism>
<dbReference type="Gene3D" id="1.25.40.10">
    <property type="entry name" value="Tetratricopeptide repeat domain"/>
    <property type="match status" value="4"/>
</dbReference>
<proteinExistence type="predicted"/>
<evidence type="ECO:0000313" key="4">
    <source>
        <dbReference type="Proteomes" id="UP001279734"/>
    </source>
</evidence>
<feature type="repeat" description="PPR" evidence="2">
    <location>
        <begin position="181"/>
        <end position="215"/>
    </location>
</feature>